<dbReference type="KEGG" id="cem:LH23_16840"/>
<gene>
    <name evidence="1" type="ORF">LH23_16840</name>
</gene>
<dbReference type="Proteomes" id="UP000029516">
    <property type="component" value="Chromosome"/>
</dbReference>
<evidence type="ECO:0000313" key="1">
    <source>
        <dbReference type="EMBL" id="AIR62258.1"/>
    </source>
</evidence>
<proteinExistence type="predicted"/>
<accession>A0AAN0S619</accession>
<dbReference type="Gene3D" id="3.30.530.20">
    <property type="match status" value="1"/>
</dbReference>
<dbReference type="RefSeq" id="WP_039293455.1">
    <property type="nucleotide sequence ID" value="NZ_CP009458.1"/>
</dbReference>
<protein>
    <submittedName>
        <fullName evidence="1">Polyketide cyclase</fullName>
    </submittedName>
</protein>
<sequence length="170" mass="19030">MHSIHWPQGFIPGFSDNFASNEIIITGLDASEVWRWLAQTSVWESYYSNVSDIVFHDASGPTLTAGSRFRFTTFSFPVEAEVVEFAAPQGELPGRLAWHGWVGNQESPELDVHHAWLIENLPSGRVRILTQETQNGQPARELAGTLPNPMLNAHQEWICGLANYALSQKK</sequence>
<dbReference type="AlphaFoldDB" id="A0AAN0S619"/>
<reference evidence="1 2" key="1">
    <citation type="submission" date="2014-09" db="EMBL/GenBank/DDBJ databases">
        <authorList>
            <person name="Chan K.-G."/>
        </authorList>
    </citation>
    <scope>NUCLEOTIDE SEQUENCE [LARGE SCALE GENOMIC DNA]</scope>
    <source>
        <strain evidence="1 2">M006</strain>
    </source>
</reference>
<organism evidence="1 2">
    <name type="scientific">Cedecea neteri</name>
    <dbReference type="NCBI Taxonomy" id="158822"/>
    <lineage>
        <taxon>Bacteria</taxon>
        <taxon>Pseudomonadati</taxon>
        <taxon>Pseudomonadota</taxon>
        <taxon>Gammaproteobacteria</taxon>
        <taxon>Enterobacterales</taxon>
        <taxon>Enterobacteriaceae</taxon>
        <taxon>Cedecea</taxon>
    </lineage>
</organism>
<dbReference type="EMBL" id="CP009458">
    <property type="protein sequence ID" value="AIR62258.1"/>
    <property type="molecule type" value="Genomic_DNA"/>
</dbReference>
<dbReference type="InterPro" id="IPR023393">
    <property type="entry name" value="START-like_dom_sf"/>
</dbReference>
<evidence type="ECO:0000313" key="2">
    <source>
        <dbReference type="Proteomes" id="UP000029516"/>
    </source>
</evidence>
<dbReference type="SUPFAM" id="SSF55961">
    <property type="entry name" value="Bet v1-like"/>
    <property type="match status" value="1"/>
</dbReference>
<name>A0AAN0S619_9ENTR</name>